<evidence type="ECO:0000256" key="13">
    <source>
        <dbReference type="ARBA" id="ARBA00022989"/>
    </source>
</evidence>
<comment type="caution">
    <text evidence="20">The sequence shown here is derived from an EMBL/GenBank/DDBJ whole genome shotgun (WGS) entry which is preliminary data.</text>
</comment>
<feature type="domain" description="AAA" evidence="19">
    <location>
        <begin position="295"/>
        <end position="413"/>
    </location>
</feature>
<organism evidence="20 21">
    <name type="scientific">Bifidobacterium pseudolongum</name>
    <dbReference type="NCBI Taxonomy" id="1694"/>
    <lineage>
        <taxon>Bacteria</taxon>
        <taxon>Bacillati</taxon>
        <taxon>Actinomycetota</taxon>
        <taxon>Actinomycetes</taxon>
        <taxon>Bifidobacteriales</taxon>
        <taxon>Bifidobacteriaceae</taxon>
        <taxon>Bifidobacterium</taxon>
    </lineage>
</organism>
<evidence type="ECO:0000256" key="1">
    <source>
        <dbReference type="ARBA" id="ARBA00004429"/>
    </source>
</evidence>
<keyword evidence="12" id="KW-0067">ATP-binding</keyword>
<evidence type="ECO:0000259" key="18">
    <source>
        <dbReference type="Pfam" id="PF02706"/>
    </source>
</evidence>
<dbReference type="Pfam" id="PF02706">
    <property type="entry name" value="Wzz"/>
    <property type="match status" value="1"/>
</dbReference>
<evidence type="ECO:0000313" key="20">
    <source>
        <dbReference type="EMBL" id="RKI87360.1"/>
    </source>
</evidence>
<dbReference type="InterPro" id="IPR005702">
    <property type="entry name" value="Wzc-like_C"/>
</dbReference>
<dbReference type="EMBL" id="RAYV01000011">
    <property type="protein sequence ID" value="RKI87360.1"/>
    <property type="molecule type" value="Genomic_DNA"/>
</dbReference>
<protein>
    <recommendedName>
        <fullName evidence="5">non-specific protein-tyrosine kinase</fullName>
        <ecNumber evidence="5">2.7.10.2</ecNumber>
    </recommendedName>
</protein>
<evidence type="ECO:0000256" key="16">
    <source>
        <dbReference type="ARBA" id="ARBA00051245"/>
    </source>
</evidence>
<dbReference type="Pfam" id="PF13614">
    <property type="entry name" value="AAA_31"/>
    <property type="match status" value="1"/>
</dbReference>
<dbReference type="InterPro" id="IPR003856">
    <property type="entry name" value="LPS_length_determ_N"/>
</dbReference>
<evidence type="ECO:0000256" key="12">
    <source>
        <dbReference type="ARBA" id="ARBA00022840"/>
    </source>
</evidence>
<keyword evidence="13 17" id="KW-1133">Transmembrane helix</keyword>
<keyword evidence="10" id="KW-0547">Nucleotide-binding</keyword>
<evidence type="ECO:0000256" key="5">
    <source>
        <dbReference type="ARBA" id="ARBA00011903"/>
    </source>
</evidence>
<keyword evidence="11" id="KW-0418">Kinase</keyword>
<dbReference type="AlphaFoldDB" id="A0AB37NWJ1"/>
<dbReference type="InterPro" id="IPR025669">
    <property type="entry name" value="AAA_dom"/>
</dbReference>
<evidence type="ECO:0000256" key="3">
    <source>
        <dbReference type="ARBA" id="ARBA00007316"/>
    </source>
</evidence>
<keyword evidence="6" id="KW-1003">Cell membrane</keyword>
<dbReference type="InterPro" id="IPR027417">
    <property type="entry name" value="P-loop_NTPase"/>
</dbReference>
<evidence type="ECO:0000313" key="21">
    <source>
        <dbReference type="Proteomes" id="UP000273889"/>
    </source>
</evidence>
<accession>A0AB37NWJ1</accession>
<dbReference type="GO" id="GO:0005524">
    <property type="term" value="F:ATP binding"/>
    <property type="evidence" value="ECO:0007669"/>
    <property type="project" value="UniProtKB-KW"/>
</dbReference>
<feature type="domain" description="Polysaccharide chain length determinant N-terminal" evidence="18">
    <location>
        <begin position="25"/>
        <end position="117"/>
    </location>
</feature>
<evidence type="ECO:0000259" key="19">
    <source>
        <dbReference type="Pfam" id="PF13614"/>
    </source>
</evidence>
<keyword evidence="9 17" id="KW-0812">Transmembrane</keyword>
<evidence type="ECO:0000256" key="2">
    <source>
        <dbReference type="ARBA" id="ARBA00006683"/>
    </source>
</evidence>
<dbReference type="SUPFAM" id="SSF52540">
    <property type="entry name" value="P-loop containing nucleoside triphosphate hydrolases"/>
    <property type="match status" value="1"/>
</dbReference>
<comment type="subcellular location">
    <subcellularLocation>
        <location evidence="1">Cell inner membrane</location>
        <topology evidence="1">Multi-pass membrane protein</topology>
    </subcellularLocation>
</comment>
<evidence type="ECO:0000256" key="9">
    <source>
        <dbReference type="ARBA" id="ARBA00022692"/>
    </source>
</evidence>
<dbReference type="RefSeq" id="WP_120359724.1">
    <property type="nucleotide sequence ID" value="NZ_JBCLSL010000015.1"/>
</dbReference>
<evidence type="ECO:0000256" key="17">
    <source>
        <dbReference type="SAM" id="Phobius"/>
    </source>
</evidence>
<name>A0AB37NWJ1_9BIFI</name>
<evidence type="ECO:0000256" key="11">
    <source>
        <dbReference type="ARBA" id="ARBA00022777"/>
    </source>
</evidence>
<comment type="similarity">
    <text evidence="3">Belongs to the CpsD/CapB family.</text>
</comment>
<comment type="catalytic activity">
    <reaction evidence="16">
        <text>L-tyrosyl-[protein] + ATP = O-phospho-L-tyrosyl-[protein] + ADP + H(+)</text>
        <dbReference type="Rhea" id="RHEA:10596"/>
        <dbReference type="Rhea" id="RHEA-COMP:10136"/>
        <dbReference type="Rhea" id="RHEA-COMP:20101"/>
        <dbReference type="ChEBI" id="CHEBI:15378"/>
        <dbReference type="ChEBI" id="CHEBI:30616"/>
        <dbReference type="ChEBI" id="CHEBI:46858"/>
        <dbReference type="ChEBI" id="CHEBI:61978"/>
        <dbReference type="ChEBI" id="CHEBI:456216"/>
        <dbReference type="EC" id="2.7.10.2"/>
    </reaction>
</comment>
<keyword evidence="15" id="KW-0829">Tyrosine-protein kinase</keyword>
<feature type="transmembrane region" description="Helical" evidence="17">
    <location>
        <begin position="38"/>
        <end position="58"/>
    </location>
</feature>
<dbReference type="PANTHER" id="PTHR32309:SF13">
    <property type="entry name" value="FERRIC ENTEROBACTIN TRANSPORT PROTEIN FEPE"/>
    <property type="match status" value="1"/>
</dbReference>
<evidence type="ECO:0000256" key="8">
    <source>
        <dbReference type="ARBA" id="ARBA00022679"/>
    </source>
</evidence>
<evidence type="ECO:0000256" key="4">
    <source>
        <dbReference type="ARBA" id="ARBA00008883"/>
    </source>
</evidence>
<dbReference type="GO" id="GO:0005886">
    <property type="term" value="C:plasma membrane"/>
    <property type="evidence" value="ECO:0007669"/>
    <property type="project" value="UniProtKB-SubCell"/>
</dbReference>
<evidence type="ECO:0000256" key="14">
    <source>
        <dbReference type="ARBA" id="ARBA00023136"/>
    </source>
</evidence>
<dbReference type="CDD" id="cd05387">
    <property type="entry name" value="BY-kinase"/>
    <property type="match status" value="1"/>
</dbReference>
<comment type="similarity">
    <text evidence="2">Belongs to the CpsC/CapA family.</text>
</comment>
<evidence type="ECO:0000256" key="15">
    <source>
        <dbReference type="ARBA" id="ARBA00023137"/>
    </source>
</evidence>
<keyword evidence="14 17" id="KW-0472">Membrane</keyword>
<comment type="similarity">
    <text evidence="4">Belongs to the etk/wzc family.</text>
</comment>
<dbReference type="NCBIfam" id="TIGR01007">
    <property type="entry name" value="eps_fam"/>
    <property type="match status" value="1"/>
</dbReference>
<dbReference type="InterPro" id="IPR050445">
    <property type="entry name" value="Bact_polysacc_biosynth/exp"/>
</dbReference>
<evidence type="ECO:0000256" key="10">
    <source>
        <dbReference type="ARBA" id="ARBA00022741"/>
    </source>
</evidence>
<sequence length="496" mass="53241">MAENIVEQQAAGQVGAGAKQENDGMTLSALFGIMRKHIITIIITFLVVLGAVITLTAMSPVEYTTTSQLFATYNDSSDGTANSSEQNSGSSYIMSQIKSYPALTTTQSVLQPVIDDLGLHTTVGQLKGQISVTNPTNTAFVNISVTNGDPAQAADIANAVAKSLSSVVENTLYASGSHSSVKLSIVQPAISPSSPSAPKWKLNILIGIISGLILGVFAALLKDVLAKQIQDDDEISEYIDAPIIGRIPEVDLLNDTKPVVVNEPGSPVAEDFRRIRTNLSFLAPLEDANTNCRLIVVTSTGASEGKTTTSVNIAAALAENGAKVLLIDADLRHPSVAAKLDIDGSAGLTHVLSGQASVKDVVQRYWKPNLHVLPAGPKPPNASTLLNSPIMVELLNNAVERYDYVLIDTAPMVVANDAVIFVRRGGSLIMVCRRDQTLKRDLREISEELTTLDLPASGVIFNCARESKKSLERSNYYYYYSDSNKKRSKKHRFSLK</sequence>
<dbReference type="PANTHER" id="PTHR32309">
    <property type="entry name" value="TYROSINE-PROTEIN KINASE"/>
    <property type="match status" value="1"/>
</dbReference>
<keyword evidence="8 20" id="KW-0808">Transferase</keyword>
<proteinExistence type="inferred from homology"/>
<evidence type="ECO:0000256" key="7">
    <source>
        <dbReference type="ARBA" id="ARBA00022519"/>
    </source>
</evidence>
<keyword evidence="7" id="KW-0997">Cell inner membrane</keyword>
<dbReference type="Gene3D" id="3.40.50.300">
    <property type="entry name" value="P-loop containing nucleotide triphosphate hydrolases"/>
    <property type="match status" value="1"/>
</dbReference>
<evidence type="ECO:0000256" key="6">
    <source>
        <dbReference type="ARBA" id="ARBA00022475"/>
    </source>
</evidence>
<dbReference type="Proteomes" id="UP000273889">
    <property type="component" value="Unassembled WGS sequence"/>
</dbReference>
<gene>
    <name evidence="20" type="ORF">D7V89_07520</name>
</gene>
<reference evidence="20 21" key="1">
    <citation type="submission" date="2018-09" db="EMBL/GenBank/DDBJ databases">
        <title>Murine metabolic-syndrome-specific gut microbial biobank.</title>
        <authorList>
            <person name="Liu C."/>
        </authorList>
    </citation>
    <scope>NUCLEOTIDE SEQUENCE [LARGE SCALE GENOMIC DNA]</scope>
    <source>
        <strain evidence="20 21">WYJ21-P61</strain>
    </source>
</reference>
<dbReference type="GO" id="GO:0004715">
    <property type="term" value="F:non-membrane spanning protein tyrosine kinase activity"/>
    <property type="evidence" value="ECO:0007669"/>
    <property type="project" value="UniProtKB-EC"/>
</dbReference>
<dbReference type="EC" id="2.7.10.2" evidence="5"/>
<feature type="transmembrane region" description="Helical" evidence="17">
    <location>
        <begin position="202"/>
        <end position="221"/>
    </location>
</feature>